<keyword evidence="1" id="KW-1133">Transmembrane helix</keyword>
<reference evidence="3" key="1">
    <citation type="submission" date="2015-07" db="EMBL/GenBank/DDBJ databases">
        <title>Fjat-10053 dsm26.</title>
        <authorList>
            <person name="Liu B."/>
            <person name="Wang J."/>
            <person name="Zhu Y."/>
            <person name="Liu G."/>
            <person name="Chen Q."/>
            <person name="Chen Z."/>
            <person name="Lan J."/>
            <person name="Che J."/>
            <person name="Ge C."/>
            <person name="Shi H."/>
            <person name="Pan Z."/>
            <person name="Liu X."/>
        </authorList>
    </citation>
    <scope>NUCLEOTIDE SEQUENCE [LARGE SCALE GENOMIC DNA]</scope>
    <source>
        <strain evidence="3">DSM 26</strain>
    </source>
</reference>
<proteinExistence type="predicted"/>
<evidence type="ECO:0008006" key="4">
    <source>
        <dbReference type="Google" id="ProtNLM"/>
    </source>
</evidence>
<name>A0A0L0QKC5_VIRPA</name>
<dbReference type="PATRIC" id="fig|1473.5.peg.587"/>
<sequence>MDNFNFYMNYFSSDMAIIFTVIWGGISAALITTKGYWLENFMFVTNRLSNHLSNITFLVSISIIGGITALLTKYVNVSIHYILGRDPLIRMSNLGGHEILTGIIATVLYILFACAIGYLYGIILKMNRLIAILIPVLLIGFGIVGNNDGELYGAVFSYFFQENSIILFMIKVIGAIGILFSFAILLSNKKEELR</sequence>
<feature type="transmembrane region" description="Helical" evidence="1">
    <location>
        <begin position="15"/>
        <end position="37"/>
    </location>
</feature>
<dbReference type="EMBL" id="LGTO01000007">
    <property type="protein sequence ID" value="KNE18979.1"/>
    <property type="molecule type" value="Genomic_DNA"/>
</dbReference>
<keyword evidence="1" id="KW-0812">Transmembrane</keyword>
<accession>A0A0L0QKC5</accession>
<feature type="transmembrane region" description="Helical" evidence="1">
    <location>
        <begin position="57"/>
        <end position="79"/>
    </location>
</feature>
<protein>
    <recommendedName>
        <fullName evidence="4">Transporter</fullName>
    </recommendedName>
</protein>
<keyword evidence="3" id="KW-1185">Reference proteome</keyword>
<comment type="caution">
    <text evidence="2">The sequence shown here is derived from an EMBL/GenBank/DDBJ whole genome shotgun (WGS) entry which is preliminary data.</text>
</comment>
<feature type="transmembrane region" description="Helical" evidence="1">
    <location>
        <begin position="99"/>
        <end position="122"/>
    </location>
</feature>
<organism evidence="2 3">
    <name type="scientific">Virgibacillus pantothenticus</name>
    <dbReference type="NCBI Taxonomy" id="1473"/>
    <lineage>
        <taxon>Bacteria</taxon>
        <taxon>Bacillati</taxon>
        <taxon>Bacillota</taxon>
        <taxon>Bacilli</taxon>
        <taxon>Bacillales</taxon>
        <taxon>Bacillaceae</taxon>
        <taxon>Virgibacillus</taxon>
    </lineage>
</organism>
<dbReference type="GeneID" id="66871972"/>
<keyword evidence="1" id="KW-0472">Membrane</keyword>
<dbReference type="RefSeq" id="WP_050351476.1">
    <property type="nucleotide sequence ID" value="NZ_CP073011.1"/>
</dbReference>
<dbReference type="OrthoDB" id="1795989at2"/>
<feature type="transmembrane region" description="Helical" evidence="1">
    <location>
        <begin position="165"/>
        <end position="186"/>
    </location>
</feature>
<dbReference type="AlphaFoldDB" id="A0A0L0QKC5"/>
<gene>
    <name evidence="2" type="ORF">AFK71_10400</name>
</gene>
<evidence type="ECO:0000313" key="2">
    <source>
        <dbReference type="EMBL" id="KNE18979.1"/>
    </source>
</evidence>
<feature type="transmembrane region" description="Helical" evidence="1">
    <location>
        <begin position="129"/>
        <end position="145"/>
    </location>
</feature>
<dbReference type="Proteomes" id="UP000036780">
    <property type="component" value="Unassembled WGS sequence"/>
</dbReference>
<evidence type="ECO:0000313" key="3">
    <source>
        <dbReference type="Proteomes" id="UP000036780"/>
    </source>
</evidence>
<evidence type="ECO:0000256" key="1">
    <source>
        <dbReference type="SAM" id="Phobius"/>
    </source>
</evidence>